<evidence type="ECO:0000313" key="9">
    <source>
        <dbReference type="Proteomes" id="UP000641139"/>
    </source>
</evidence>
<evidence type="ECO:0000256" key="5">
    <source>
        <dbReference type="ARBA" id="ARBA00022801"/>
    </source>
</evidence>
<dbReference type="RefSeq" id="WP_198466705.1">
    <property type="nucleotide sequence ID" value="NZ_JAEFDB010000011.1"/>
</dbReference>
<sequence length="64" mass="7273">MKYSELEKKLKEFGCFDTGKQANGHPLWFSPITEKRFKMSNHKSKEVATGTLKSILKDAGINNN</sequence>
<keyword evidence="3" id="KW-0540">Nuclease</keyword>
<dbReference type="Proteomes" id="UP000641139">
    <property type="component" value="Unassembled WGS sequence"/>
</dbReference>
<comment type="caution">
    <text evidence="8">The sequence shown here is derived from an EMBL/GenBank/DDBJ whole genome shotgun (WGS) entry which is preliminary data.</text>
</comment>
<evidence type="ECO:0000313" key="8">
    <source>
        <dbReference type="EMBL" id="MBI1647046.1"/>
    </source>
</evidence>
<keyword evidence="2" id="KW-1277">Toxin-antitoxin system</keyword>
<dbReference type="SUPFAM" id="SSF54786">
    <property type="entry name" value="YcfA/nrd intein domain"/>
    <property type="match status" value="1"/>
</dbReference>
<name>A0ABS0SMR6_9FLAO</name>
<reference evidence="8 9" key="1">
    <citation type="journal article" date="2021" name="Int. J. Syst. Evol. Microbiol.">
        <title>Capnocytophaga periodontitidis sp. nov., isolated from subgingival plaque of periodontitis patient.</title>
        <authorList>
            <person name="Zhang Y."/>
            <person name="Qiao D."/>
            <person name="Shi W."/>
            <person name="Wu D."/>
            <person name="Cai M."/>
        </authorList>
    </citation>
    <scope>NUCLEOTIDE SEQUENCE [LARGE SCALE GENOMIC DNA]</scope>
    <source>
        <strain evidence="8 9">051621</strain>
    </source>
</reference>
<dbReference type="EMBL" id="JAEFDC010000006">
    <property type="protein sequence ID" value="MBI1647046.1"/>
    <property type="molecule type" value="Genomic_DNA"/>
</dbReference>
<evidence type="ECO:0000256" key="1">
    <source>
        <dbReference type="ARBA" id="ARBA00006620"/>
    </source>
</evidence>
<keyword evidence="4" id="KW-0255">Endonuclease</keyword>
<accession>A0ABS0SMR6</accession>
<dbReference type="InterPro" id="IPR038570">
    <property type="entry name" value="HicA_sf"/>
</dbReference>
<keyword evidence="5" id="KW-0378">Hydrolase</keyword>
<protein>
    <submittedName>
        <fullName evidence="8">Type II toxin-antitoxin system HicA family toxin</fullName>
    </submittedName>
</protein>
<evidence type="ECO:0000256" key="2">
    <source>
        <dbReference type="ARBA" id="ARBA00022649"/>
    </source>
</evidence>
<dbReference type="Gene3D" id="3.30.920.30">
    <property type="entry name" value="Hypothetical protein"/>
    <property type="match status" value="1"/>
</dbReference>
<evidence type="ECO:0000256" key="6">
    <source>
        <dbReference type="ARBA" id="ARBA00022884"/>
    </source>
</evidence>
<evidence type="ECO:0000256" key="7">
    <source>
        <dbReference type="ARBA" id="ARBA00023016"/>
    </source>
</evidence>
<keyword evidence="6" id="KW-0694">RNA-binding</keyword>
<keyword evidence="9" id="KW-1185">Reference proteome</keyword>
<evidence type="ECO:0000256" key="4">
    <source>
        <dbReference type="ARBA" id="ARBA00022759"/>
    </source>
</evidence>
<evidence type="ECO:0000256" key="3">
    <source>
        <dbReference type="ARBA" id="ARBA00022722"/>
    </source>
</evidence>
<comment type="similarity">
    <text evidence="1">Belongs to the HicA mRNA interferase family.</text>
</comment>
<keyword evidence="7" id="KW-0346">Stress response</keyword>
<dbReference type="Pfam" id="PF07927">
    <property type="entry name" value="HicA_toxin"/>
    <property type="match status" value="1"/>
</dbReference>
<organism evidence="8 9">
    <name type="scientific">Capnocytophaga periodontitidis</name>
    <dbReference type="NCBI Taxonomy" id="2795027"/>
    <lineage>
        <taxon>Bacteria</taxon>
        <taxon>Pseudomonadati</taxon>
        <taxon>Bacteroidota</taxon>
        <taxon>Flavobacteriia</taxon>
        <taxon>Flavobacteriales</taxon>
        <taxon>Flavobacteriaceae</taxon>
        <taxon>Capnocytophaga</taxon>
    </lineage>
</organism>
<proteinExistence type="inferred from homology"/>
<gene>
    <name evidence="8" type="ORF">I7X30_08250</name>
</gene>
<dbReference type="InterPro" id="IPR012933">
    <property type="entry name" value="HicA_mRNA_interferase"/>
</dbReference>